<accession>A0A9D2JFN2</accession>
<proteinExistence type="predicted"/>
<dbReference type="PANTHER" id="PTHR24567">
    <property type="entry name" value="CRP FAMILY TRANSCRIPTIONAL REGULATORY PROTEIN"/>
    <property type="match status" value="1"/>
</dbReference>
<dbReference type="PANTHER" id="PTHR24567:SF26">
    <property type="entry name" value="REGULATORY PROTEIN YEIL"/>
    <property type="match status" value="1"/>
</dbReference>
<reference evidence="5" key="2">
    <citation type="submission" date="2021-04" db="EMBL/GenBank/DDBJ databases">
        <authorList>
            <person name="Gilroy R."/>
        </authorList>
    </citation>
    <scope>NUCLEOTIDE SEQUENCE</scope>
    <source>
        <strain evidence="5">3436</strain>
    </source>
</reference>
<dbReference type="GO" id="GO:0003677">
    <property type="term" value="F:DNA binding"/>
    <property type="evidence" value="ECO:0007669"/>
    <property type="project" value="UniProtKB-KW"/>
</dbReference>
<sequence length="219" mass="25223">MEFAEYFPVWQKLTPRQQERVARGLVYRTVPKGARLYDGSMDCLGLLVLRSGRLRVYILSEDGREITLYRLFARDICLLSASCVMNSLQFDVTIEAEADTELWLIPAGLYKPLMEESAPLANYTNEVMAARFTDVMWLVEQIMWKSLDKRLAAFLAEECALEHTTRLHTTHETIGNHLGSPREVVTRMLRYFQSEGWVKLSRGTVEVLDEERLRALGET</sequence>
<evidence type="ECO:0000313" key="6">
    <source>
        <dbReference type="Proteomes" id="UP000824031"/>
    </source>
</evidence>
<dbReference type="InterPro" id="IPR036390">
    <property type="entry name" value="WH_DNA-bd_sf"/>
</dbReference>
<gene>
    <name evidence="5" type="ORF">H9810_02170</name>
</gene>
<dbReference type="Proteomes" id="UP000824031">
    <property type="component" value="Unassembled WGS sequence"/>
</dbReference>
<evidence type="ECO:0000256" key="1">
    <source>
        <dbReference type="ARBA" id="ARBA00023015"/>
    </source>
</evidence>
<keyword evidence="2" id="KW-0238">DNA-binding</keyword>
<dbReference type="InterPro" id="IPR012318">
    <property type="entry name" value="HTH_CRP"/>
</dbReference>
<dbReference type="GO" id="GO:0005829">
    <property type="term" value="C:cytosol"/>
    <property type="evidence" value="ECO:0007669"/>
    <property type="project" value="TreeGrafter"/>
</dbReference>
<dbReference type="EMBL" id="DXBO01000027">
    <property type="protein sequence ID" value="HIZ47512.1"/>
    <property type="molecule type" value="Genomic_DNA"/>
</dbReference>
<comment type="caution">
    <text evidence="5">The sequence shown here is derived from an EMBL/GenBank/DDBJ whole genome shotgun (WGS) entry which is preliminary data.</text>
</comment>
<dbReference type="SUPFAM" id="SSF51206">
    <property type="entry name" value="cAMP-binding domain-like"/>
    <property type="match status" value="1"/>
</dbReference>
<dbReference type="InterPro" id="IPR036388">
    <property type="entry name" value="WH-like_DNA-bd_sf"/>
</dbReference>
<organism evidence="5 6">
    <name type="scientific">Candidatus Gemmiger excrementavium</name>
    <dbReference type="NCBI Taxonomy" id="2838608"/>
    <lineage>
        <taxon>Bacteria</taxon>
        <taxon>Bacillati</taxon>
        <taxon>Bacillota</taxon>
        <taxon>Clostridia</taxon>
        <taxon>Eubacteriales</taxon>
        <taxon>Gemmiger</taxon>
    </lineage>
</organism>
<evidence type="ECO:0000313" key="5">
    <source>
        <dbReference type="EMBL" id="HIZ47512.1"/>
    </source>
</evidence>
<dbReference type="SMART" id="SM00419">
    <property type="entry name" value="HTH_CRP"/>
    <property type="match status" value="1"/>
</dbReference>
<evidence type="ECO:0000259" key="4">
    <source>
        <dbReference type="PROSITE" id="PS51063"/>
    </source>
</evidence>
<dbReference type="Pfam" id="PF13545">
    <property type="entry name" value="HTH_Crp_2"/>
    <property type="match status" value="1"/>
</dbReference>
<dbReference type="Pfam" id="PF00027">
    <property type="entry name" value="cNMP_binding"/>
    <property type="match status" value="1"/>
</dbReference>
<protein>
    <submittedName>
        <fullName evidence="5">Crp/Fnr family transcriptional regulator</fullName>
    </submittedName>
</protein>
<dbReference type="GO" id="GO:0003700">
    <property type="term" value="F:DNA-binding transcription factor activity"/>
    <property type="evidence" value="ECO:0007669"/>
    <property type="project" value="TreeGrafter"/>
</dbReference>
<dbReference type="InterPro" id="IPR018490">
    <property type="entry name" value="cNMP-bd_dom_sf"/>
</dbReference>
<dbReference type="Gene3D" id="2.60.120.10">
    <property type="entry name" value="Jelly Rolls"/>
    <property type="match status" value="1"/>
</dbReference>
<keyword evidence="1" id="KW-0805">Transcription regulation</keyword>
<dbReference type="InterPro" id="IPR050397">
    <property type="entry name" value="Env_Response_Regulators"/>
</dbReference>
<feature type="domain" description="HTH crp-type" evidence="4">
    <location>
        <begin position="145"/>
        <end position="211"/>
    </location>
</feature>
<dbReference type="AlphaFoldDB" id="A0A9D2JFN2"/>
<dbReference type="InterPro" id="IPR000595">
    <property type="entry name" value="cNMP-bd_dom"/>
</dbReference>
<dbReference type="PROSITE" id="PS51063">
    <property type="entry name" value="HTH_CRP_2"/>
    <property type="match status" value="1"/>
</dbReference>
<keyword evidence="3" id="KW-0804">Transcription</keyword>
<dbReference type="Gene3D" id="1.10.10.10">
    <property type="entry name" value="Winged helix-like DNA-binding domain superfamily/Winged helix DNA-binding domain"/>
    <property type="match status" value="1"/>
</dbReference>
<evidence type="ECO:0000256" key="3">
    <source>
        <dbReference type="ARBA" id="ARBA00023163"/>
    </source>
</evidence>
<evidence type="ECO:0000256" key="2">
    <source>
        <dbReference type="ARBA" id="ARBA00023125"/>
    </source>
</evidence>
<dbReference type="InterPro" id="IPR014710">
    <property type="entry name" value="RmlC-like_jellyroll"/>
</dbReference>
<reference evidence="5" key="1">
    <citation type="journal article" date="2021" name="PeerJ">
        <title>Extensive microbial diversity within the chicken gut microbiome revealed by metagenomics and culture.</title>
        <authorList>
            <person name="Gilroy R."/>
            <person name="Ravi A."/>
            <person name="Getino M."/>
            <person name="Pursley I."/>
            <person name="Horton D.L."/>
            <person name="Alikhan N.F."/>
            <person name="Baker D."/>
            <person name="Gharbi K."/>
            <person name="Hall N."/>
            <person name="Watson M."/>
            <person name="Adriaenssens E.M."/>
            <person name="Foster-Nyarko E."/>
            <person name="Jarju S."/>
            <person name="Secka A."/>
            <person name="Antonio M."/>
            <person name="Oren A."/>
            <person name="Chaudhuri R.R."/>
            <person name="La Ragione R."/>
            <person name="Hildebrand F."/>
            <person name="Pallen M.J."/>
        </authorList>
    </citation>
    <scope>NUCLEOTIDE SEQUENCE</scope>
    <source>
        <strain evidence="5">3436</strain>
    </source>
</reference>
<dbReference type="SUPFAM" id="SSF46785">
    <property type="entry name" value="Winged helix' DNA-binding domain"/>
    <property type="match status" value="1"/>
</dbReference>
<dbReference type="CDD" id="cd00038">
    <property type="entry name" value="CAP_ED"/>
    <property type="match status" value="1"/>
</dbReference>
<name>A0A9D2JFN2_9FIRM</name>